<name>A0ABU5CIY1_9BACI</name>
<organism evidence="1 2">
    <name type="scientific">Tigheibacillus jepli</name>
    <dbReference type="NCBI Taxonomy" id="3035914"/>
    <lineage>
        <taxon>Bacteria</taxon>
        <taxon>Bacillati</taxon>
        <taxon>Bacillota</taxon>
        <taxon>Bacilli</taxon>
        <taxon>Bacillales</taxon>
        <taxon>Bacillaceae</taxon>
        <taxon>Tigheibacillus</taxon>
    </lineage>
</organism>
<reference evidence="1 2" key="1">
    <citation type="submission" date="2023-10" db="EMBL/GenBank/DDBJ databases">
        <title>179-bfca-hs.</title>
        <authorList>
            <person name="Miliotis G."/>
            <person name="Sengupta P."/>
            <person name="Hameed A."/>
            <person name="Chuvochina M."/>
            <person name="Mcdonagh F."/>
            <person name="Simpson A.C."/>
            <person name="Singh N.K."/>
            <person name="Rekha P.D."/>
            <person name="Raman K."/>
            <person name="Hugenholtz P."/>
            <person name="Venkateswaran K."/>
        </authorList>
    </citation>
    <scope>NUCLEOTIDE SEQUENCE [LARGE SCALE GENOMIC DNA]</scope>
    <source>
        <strain evidence="1 2">179-BFC-A-HS</strain>
    </source>
</reference>
<sequence>MVQPEWRRSVKEMDAYIPGKSIEDVKNSFHLEKVIRLASNENQFGPSKKSLMQ</sequence>
<evidence type="ECO:0000313" key="1">
    <source>
        <dbReference type="EMBL" id="MDY0406312.1"/>
    </source>
</evidence>
<accession>A0ABU5CIY1</accession>
<gene>
    <name evidence="1" type="ORF">P5G51_013735</name>
</gene>
<keyword evidence="2" id="KW-1185">Reference proteome</keyword>
<comment type="caution">
    <text evidence="1">The sequence shown here is derived from an EMBL/GenBank/DDBJ whole genome shotgun (WGS) entry which is preliminary data.</text>
</comment>
<dbReference type="Gene3D" id="3.90.1150.10">
    <property type="entry name" value="Aspartate Aminotransferase, domain 1"/>
    <property type="match status" value="1"/>
</dbReference>
<evidence type="ECO:0000313" key="2">
    <source>
        <dbReference type="Proteomes" id="UP001228376"/>
    </source>
</evidence>
<dbReference type="Proteomes" id="UP001228376">
    <property type="component" value="Unassembled WGS sequence"/>
</dbReference>
<protein>
    <submittedName>
        <fullName evidence="1">Uncharacterized protein</fullName>
    </submittedName>
</protein>
<proteinExistence type="predicted"/>
<dbReference type="InterPro" id="IPR015422">
    <property type="entry name" value="PyrdxlP-dep_Trfase_small"/>
</dbReference>
<dbReference type="RefSeq" id="WP_320384771.1">
    <property type="nucleotide sequence ID" value="NZ_JAROCA020000001.1"/>
</dbReference>
<dbReference type="EMBL" id="JAROCA020000001">
    <property type="protein sequence ID" value="MDY0406312.1"/>
    <property type="molecule type" value="Genomic_DNA"/>
</dbReference>